<dbReference type="GO" id="GO:0046872">
    <property type="term" value="F:metal ion binding"/>
    <property type="evidence" value="ECO:0007669"/>
    <property type="project" value="UniProtKB-KW"/>
</dbReference>
<dbReference type="AlphaFoldDB" id="A0A382L4S8"/>
<name>A0A382L4S8_9ZZZZ</name>
<dbReference type="PANTHER" id="PTHR46193">
    <property type="entry name" value="6-PHOSPHOGLUCONATE PHOSPHATASE"/>
    <property type="match status" value="1"/>
</dbReference>
<dbReference type="InterPro" id="IPR023214">
    <property type="entry name" value="HAD_sf"/>
</dbReference>
<dbReference type="Gene3D" id="1.10.150.240">
    <property type="entry name" value="Putative phosphatase, domain 2"/>
    <property type="match status" value="1"/>
</dbReference>
<accession>A0A382L4S8</accession>
<sequence>MERVDMIDWGAFDAVLFDLDGVLTATANVHARCWKRVFDEYLSGSFASGESAPRLFELPLDYTQYVDGKPRYDGVRSFLSSRGVWLPDGAPVDPPTAETICGLGNKKSLLFTQIILSEGVETYPDAVALVRHLRKRNTKLGVVSSSRNCESILTAAGLKDCFSLRVDGIVAEEVGLAGKPSPETFVYAARELGVEPASSAVIEDALVGVRAAQKGGFRLVVGVDRTGGQINLTEAGADVVVTDLEKTLGIDNDRLVSSE</sequence>
<evidence type="ECO:0000256" key="4">
    <source>
        <dbReference type="ARBA" id="ARBA00023277"/>
    </source>
</evidence>
<dbReference type="SFLD" id="SFLDS00003">
    <property type="entry name" value="Haloacid_Dehalogenase"/>
    <property type="match status" value="1"/>
</dbReference>
<evidence type="ECO:0000313" key="5">
    <source>
        <dbReference type="EMBL" id="SVC29987.1"/>
    </source>
</evidence>
<dbReference type="EMBL" id="UINC01083868">
    <property type="protein sequence ID" value="SVC29987.1"/>
    <property type="molecule type" value="Genomic_DNA"/>
</dbReference>
<keyword evidence="3" id="KW-0460">Magnesium</keyword>
<protein>
    <recommendedName>
        <fullName evidence="6">Beta-phosphoglucomutase family hydrolase</fullName>
    </recommendedName>
</protein>
<dbReference type="SFLD" id="SFLDG01129">
    <property type="entry name" value="C1.5:_HAD__Beta-PGM__Phosphata"/>
    <property type="match status" value="1"/>
</dbReference>
<dbReference type="SUPFAM" id="SSF56784">
    <property type="entry name" value="HAD-like"/>
    <property type="match status" value="1"/>
</dbReference>
<organism evidence="5">
    <name type="scientific">marine metagenome</name>
    <dbReference type="NCBI Taxonomy" id="408172"/>
    <lineage>
        <taxon>unclassified sequences</taxon>
        <taxon>metagenomes</taxon>
        <taxon>ecological metagenomes</taxon>
    </lineage>
</organism>
<dbReference type="Pfam" id="PF00702">
    <property type="entry name" value="Hydrolase"/>
    <property type="match status" value="1"/>
</dbReference>
<reference evidence="5" key="1">
    <citation type="submission" date="2018-05" db="EMBL/GenBank/DDBJ databases">
        <authorList>
            <person name="Lanie J.A."/>
            <person name="Ng W.-L."/>
            <person name="Kazmierczak K.M."/>
            <person name="Andrzejewski T.M."/>
            <person name="Davidsen T.M."/>
            <person name="Wayne K.J."/>
            <person name="Tettelin H."/>
            <person name="Glass J.I."/>
            <person name="Rusch D."/>
            <person name="Podicherti R."/>
            <person name="Tsui H.-C.T."/>
            <person name="Winkler M.E."/>
        </authorList>
    </citation>
    <scope>NUCLEOTIDE SEQUENCE</scope>
</reference>
<keyword evidence="4" id="KW-0119">Carbohydrate metabolism</keyword>
<dbReference type="GO" id="GO:0003824">
    <property type="term" value="F:catalytic activity"/>
    <property type="evidence" value="ECO:0007669"/>
    <property type="project" value="UniProtKB-ARBA"/>
</dbReference>
<dbReference type="PANTHER" id="PTHR46193:SF18">
    <property type="entry name" value="HEXITOL PHOSPHATASE B"/>
    <property type="match status" value="1"/>
</dbReference>
<dbReference type="NCBIfam" id="TIGR01509">
    <property type="entry name" value="HAD-SF-IA-v3"/>
    <property type="match status" value="1"/>
</dbReference>
<evidence type="ECO:0000256" key="3">
    <source>
        <dbReference type="ARBA" id="ARBA00022842"/>
    </source>
</evidence>
<evidence type="ECO:0000256" key="1">
    <source>
        <dbReference type="ARBA" id="ARBA00001946"/>
    </source>
</evidence>
<keyword evidence="2" id="KW-0479">Metal-binding</keyword>
<dbReference type="InterPro" id="IPR036412">
    <property type="entry name" value="HAD-like_sf"/>
</dbReference>
<dbReference type="InterPro" id="IPR006439">
    <property type="entry name" value="HAD-SF_hydro_IA"/>
</dbReference>
<proteinExistence type="predicted"/>
<dbReference type="Gene3D" id="3.40.50.1000">
    <property type="entry name" value="HAD superfamily/HAD-like"/>
    <property type="match status" value="1"/>
</dbReference>
<comment type="cofactor">
    <cofactor evidence="1">
        <name>Mg(2+)</name>
        <dbReference type="ChEBI" id="CHEBI:18420"/>
    </cofactor>
</comment>
<dbReference type="InterPro" id="IPR023198">
    <property type="entry name" value="PGP-like_dom2"/>
</dbReference>
<dbReference type="InterPro" id="IPR051600">
    <property type="entry name" value="Beta-PGM-like"/>
</dbReference>
<evidence type="ECO:0008006" key="6">
    <source>
        <dbReference type="Google" id="ProtNLM"/>
    </source>
</evidence>
<evidence type="ECO:0000256" key="2">
    <source>
        <dbReference type="ARBA" id="ARBA00022723"/>
    </source>
</evidence>
<gene>
    <name evidence="5" type="ORF">METZ01_LOCUS282841</name>
</gene>